<dbReference type="GO" id="GO:0008865">
    <property type="term" value="F:fructokinase activity"/>
    <property type="evidence" value="ECO:0007669"/>
    <property type="project" value="UniProtKB-EC"/>
</dbReference>
<dbReference type="EC" id="2.7.1.4" evidence="2"/>
<dbReference type="AlphaFoldDB" id="A0A6M4GUM3"/>
<dbReference type="PANTHER" id="PTHR18964:SF149">
    <property type="entry name" value="BIFUNCTIONAL UDP-N-ACETYLGLUCOSAMINE 2-EPIMERASE_N-ACETYLMANNOSAMINE KINASE"/>
    <property type="match status" value="1"/>
</dbReference>
<protein>
    <submittedName>
        <fullName evidence="2">Fructokinase</fullName>
        <ecNumber evidence="2">2.7.1.4</ecNumber>
    </submittedName>
</protein>
<keyword evidence="3" id="KW-1185">Reference proteome</keyword>
<keyword evidence="2" id="KW-0418">Kinase</keyword>
<accession>A0A6M4GUM3</accession>
<name>A0A6M4GUM3_9PROT</name>
<comment type="similarity">
    <text evidence="1">Belongs to the ROK (NagC/XylR) family.</text>
</comment>
<dbReference type="Pfam" id="PF00480">
    <property type="entry name" value="ROK"/>
    <property type="match status" value="1"/>
</dbReference>
<evidence type="ECO:0000313" key="3">
    <source>
        <dbReference type="Proteomes" id="UP000501534"/>
    </source>
</evidence>
<sequence>MAKKRNAYIGIDIGGTKSLFALFDEKFARIAEVKQMTHAAKGGRGAFRAMVRESVGELLQVAKRHKRIVPAIGVGCAGIVEPGSGKIRVSPNAVFLRGFSFAEALAPLTDARVCVLNDVQAGLYGELELGAARKARHAIGIFIGTGIGGALAVDGRIYTGAGGVAGDIGNYLLHAMGPLAGSLREGVLDDVASRTAIAGDAAVLAAKRWAPKLRSIAGTDVTAIKSTHLARSIAGGDKAVEKLVRSRARVVGIALSNLVDFLNPQVLVLGGGLVEAMPSLIRNEVRKGIEAHATAVAFKDLKVRVSQLGDHAVTTGAAHLAADVISGRAPMPR</sequence>
<dbReference type="Proteomes" id="UP000501534">
    <property type="component" value="Chromosome"/>
</dbReference>
<evidence type="ECO:0000313" key="2">
    <source>
        <dbReference type="EMBL" id="QJR11029.1"/>
    </source>
</evidence>
<keyword evidence="2" id="KW-0808">Transferase</keyword>
<dbReference type="Gene3D" id="3.30.420.40">
    <property type="match status" value="2"/>
</dbReference>
<dbReference type="InterPro" id="IPR000600">
    <property type="entry name" value="ROK"/>
</dbReference>
<reference evidence="2 3" key="1">
    <citation type="submission" date="2020-04" db="EMBL/GenBank/DDBJ databases">
        <title>Usitatibacter rugosus gen. nov., sp. nov. and Usitatibacter palustris sp. nov., novel members of Usitatibacteraceae fam. nov. within the order Nitrosomonadales isolated from soil.</title>
        <authorList>
            <person name="Huber K.J."/>
            <person name="Neumann-Schaal M."/>
            <person name="Geppert A."/>
            <person name="Luckner M."/>
            <person name="Wanner G."/>
            <person name="Overmann J."/>
        </authorList>
    </citation>
    <scope>NUCLEOTIDE SEQUENCE [LARGE SCALE GENOMIC DNA]</scope>
    <source>
        <strain evidence="2 3">0125_3</strain>
    </source>
</reference>
<organism evidence="2 3">
    <name type="scientific">Usitatibacter rugosus</name>
    <dbReference type="NCBI Taxonomy" id="2732067"/>
    <lineage>
        <taxon>Bacteria</taxon>
        <taxon>Pseudomonadati</taxon>
        <taxon>Pseudomonadota</taxon>
        <taxon>Betaproteobacteria</taxon>
        <taxon>Nitrosomonadales</taxon>
        <taxon>Usitatibacteraceae</taxon>
        <taxon>Usitatibacter</taxon>
    </lineage>
</organism>
<dbReference type="EMBL" id="CP053069">
    <property type="protein sequence ID" value="QJR11029.1"/>
    <property type="molecule type" value="Genomic_DNA"/>
</dbReference>
<dbReference type="PANTHER" id="PTHR18964">
    <property type="entry name" value="ROK (REPRESSOR, ORF, KINASE) FAMILY"/>
    <property type="match status" value="1"/>
</dbReference>
<dbReference type="CDD" id="cd23763">
    <property type="entry name" value="ASKHA_ATPase_ROK"/>
    <property type="match status" value="1"/>
</dbReference>
<dbReference type="RefSeq" id="WP_171092024.1">
    <property type="nucleotide sequence ID" value="NZ_CP053069.1"/>
</dbReference>
<proteinExistence type="inferred from homology"/>
<gene>
    <name evidence="2" type="primary">mak_1</name>
    <name evidence="2" type="ORF">DSM104443_02100</name>
</gene>
<dbReference type="InterPro" id="IPR043129">
    <property type="entry name" value="ATPase_NBD"/>
</dbReference>
<evidence type="ECO:0000256" key="1">
    <source>
        <dbReference type="ARBA" id="ARBA00006479"/>
    </source>
</evidence>
<dbReference type="SUPFAM" id="SSF53067">
    <property type="entry name" value="Actin-like ATPase domain"/>
    <property type="match status" value="1"/>
</dbReference>
<dbReference type="KEGG" id="uru:DSM104443_02100"/>